<dbReference type="EMBL" id="BORJ01000003">
    <property type="protein sequence ID" value="GIN95838.1"/>
    <property type="molecule type" value="Genomic_DNA"/>
</dbReference>
<proteinExistence type="predicted"/>
<evidence type="ECO:0000313" key="2">
    <source>
        <dbReference type="Proteomes" id="UP000680670"/>
    </source>
</evidence>
<evidence type="ECO:0000313" key="1">
    <source>
        <dbReference type="EMBL" id="GIN95838.1"/>
    </source>
</evidence>
<accession>A0ABQ4KUX1</accession>
<sequence>MKNANESSIGFGAWKTVTNPIKCPYLPENEKDGTNSFVDIKLIICPSFTRNLMNSVSVYDMRGEQM</sequence>
<gene>
    <name evidence="1" type="ORF">J6TS1_17080</name>
</gene>
<protein>
    <submittedName>
        <fullName evidence="1">Uncharacterized protein</fullName>
    </submittedName>
</protein>
<dbReference type="Proteomes" id="UP000680670">
    <property type="component" value="Unassembled WGS sequence"/>
</dbReference>
<keyword evidence="2" id="KW-1185">Reference proteome</keyword>
<comment type="caution">
    <text evidence="1">The sequence shown here is derived from an EMBL/GenBank/DDBJ whole genome shotgun (WGS) entry which is preliminary data.</text>
</comment>
<reference evidence="1 2" key="1">
    <citation type="submission" date="2021-03" db="EMBL/GenBank/DDBJ databases">
        <title>Antimicrobial resistance genes in bacteria isolated from Japanese honey, and their potential for conferring macrolide and lincosamide resistance in the American foulbrood pathogen Paenibacillus larvae.</title>
        <authorList>
            <person name="Okamoto M."/>
            <person name="Kumagai M."/>
            <person name="Kanamori H."/>
            <person name="Takamatsu D."/>
        </authorList>
    </citation>
    <scope>NUCLEOTIDE SEQUENCE [LARGE SCALE GENOMIC DNA]</scope>
    <source>
        <strain evidence="1 2">J6TS1</strain>
    </source>
</reference>
<name>A0ABQ4KUX1_SIMTE</name>
<organism evidence="1 2">
    <name type="scientific">Siminovitchia terrae</name>
    <name type="common">Bacillus terrae</name>
    <dbReference type="NCBI Taxonomy" id="1914933"/>
    <lineage>
        <taxon>Bacteria</taxon>
        <taxon>Bacillati</taxon>
        <taxon>Bacillota</taxon>
        <taxon>Bacilli</taxon>
        <taxon>Bacillales</taxon>
        <taxon>Bacillaceae</taxon>
        <taxon>Siminovitchia</taxon>
    </lineage>
</organism>